<dbReference type="InterPro" id="IPR011059">
    <property type="entry name" value="Metal-dep_hydrolase_composite"/>
</dbReference>
<keyword evidence="3" id="KW-0378">Hydrolase</keyword>
<evidence type="ECO:0000259" key="5">
    <source>
        <dbReference type="Pfam" id="PF01979"/>
    </source>
</evidence>
<name>A0A3N6PF84_NATCH</name>
<evidence type="ECO:0000256" key="1">
    <source>
        <dbReference type="ARBA" id="ARBA00001947"/>
    </source>
</evidence>
<evidence type="ECO:0000256" key="3">
    <source>
        <dbReference type="ARBA" id="ARBA00022801"/>
    </source>
</evidence>
<dbReference type="PANTHER" id="PTHR11647">
    <property type="entry name" value="HYDRANTOINASE/DIHYDROPYRIMIDINASE FAMILY MEMBER"/>
    <property type="match status" value="1"/>
</dbReference>
<dbReference type="SUPFAM" id="SSF51338">
    <property type="entry name" value="Composite domain of metallo-dependent hydrolases"/>
    <property type="match status" value="1"/>
</dbReference>
<dbReference type="OrthoDB" id="8791at2157"/>
<dbReference type="GO" id="GO:0005829">
    <property type="term" value="C:cytosol"/>
    <property type="evidence" value="ECO:0007669"/>
    <property type="project" value="TreeGrafter"/>
</dbReference>
<organism evidence="6 7">
    <name type="scientific">Natrarchaeobius chitinivorans</name>
    <dbReference type="NCBI Taxonomy" id="1679083"/>
    <lineage>
        <taxon>Archaea</taxon>
        <taxon>Methanobacteriati</taxon>
        <taxon>Methanobacteriota</taxon>
        <taxon>Stenosarchaea group</taxon>
        <taxon>Halobacteria</taxon>
        <taxon>Halobacteriales</taxon>
        <taxon>Natrialbaceae</taxon>
        <taxon>Natrarchaeobius</taxon>
    </lineage>
</organism>
<evidence type="ECO:0000256" key="4">
    <source>
        <dbReference type="ARBA" id="ARBA00022975"/>
    </source>
</evidence>
<gene>
    <name evidence="6" type="ORF">EA472_16780</name>
</gene>
<feature type="domain" description="Amidohydrolase-related" evidence="5">
    <location>
        <begin position="52"/>
        <end position="440"/>
    </location>
</feature>
<protein>
    <submittedName>
        <fullName evidence="6">Allantoinase</fullName>
    </submittedName>
</protein>
<dbReference type="Gene3D" id="3.20.20.140">
    <property type="entry name" value="Metal-dependent hydrolases"/>
    <property type="match status" value="1"/>
</dbReference>
<evidence type="ECO:0000313" key="6">
    <source>
        <dbReference type="EMBL" id="RQG98649.1"/>
    </source>
</evidence>
<proteinExistence type="inferred from homology"/>
<keyword evidence="4" id="KW-0665">Pyrimidine biosynthesis</keyword>
<dbReference type="InterPro" id="IPR006680">
    <property type="entry name" value="Amidohydro-rel"/>
</dbReference>
<dbReference type="InterPro" id="IPR032466">
    <property type="entry name" value="Metal_Hydrolase"/>
</dbReference>
<accession>A0A3N6PF84</accession>
<dbReference type="AlphaFoldDB" id="A0A3N6PF84"/>
<dbReference type="Proteomes" id="UP000281431">
    <property type="component" value="Unassembled WGS sequence"/>
</dbReference>
<reference evidence="6 7" key="1">
    <citation type="submission" date="2018-10" db="EMBL/GenBank/DDBJ databases">
        <title>Natrarchaeobius chitinivorans gen. nov., sp. nov., and Natrarchaeobius haloalkaliphilus sp. nov., alkaliphilic, chitin-utilizing haloarchaea from hypersaline alkaline lakes.</title>
        <authorList>
            <person name="Sorokin D.Y."/>
            <person name="Elcheninov A.G."/>
            <person name="Kostrikina N.A."/>
            <person name="Bale N.J."/>
            <person name="Sinninghe Damste J.S."/>
            <person name="Khijniak T.V."/>
            <person name="Kublanov I.V."/>
            <person name="Toshchakov S.V."/>
        </authorList>
    </citation>
    <scope>NUCLEOTIDE SEQUENCE [LARGE SCALE GENOMIC DNA]</scope>
    <source>
        <strain evidence="6 7">AArcht7</strain>
    </source>
</reference>
<sequence length="465" mass="50216">MSVDTVVTNGTLVSSSGTVDGGVAIADGTIVAVGDESHLPAAAETVDAGGRLVMPGIVDPHVHFDGPNPLFDGPRETYEAGSEAAALGGVTTVIDFAWQGATRDGADGRRGTLRDGIAYQKRTADESLIDYGLHGTITREDPDLFAELPAIVDDGVTSFKLFTTYDWGVSNGFMGSVFDRLSELDAVAIVHTEDESVCAQRAAVLEEADRGDPTEYPASRPDYAEAMAADDALCLAVEAGCKYYGLHTSSEKAAAVIERYRREFGEELVRGETCTHYVTLDRSRYAEIGTLAQMAPPLRSSADVDALFESLSRDDLDVVSTDHVAYRRDEKEADDWWDSPYGVNGLQHSLPVFFDEAVHRRGHSPSSVVRAMAARPARLFGLEEKGTLEPGTDADLVVFDPAAQYAISAEDNASEADYSIYEGRSVRGTVVHTMVRGEFVVRDGRVVGDPGYGEFVARTRPDWQR</sequence>
<comment type="cofactor">
    <cofactor evidence="1">
        <name>Zn(2+)</name>
        <dbReference type="ChEBI" id="CHEBI:29105"/>
    </cofactor>
</comment>
<keyword evidence="7" id="KW-1185">Reference proteome</keyword>
<dbReference type="GO" id="GO:0006221">
    <property type="term" value="P:pyrimidine nucleotide biosynthetic process"/>
    <property type="evidence" value="ECO:0007669"/>
    <property type="project" value="UniProtKB-KW"/>
</dbReference>
<evidence type="ECO:0000313" key="7">
    <source>
        <dbReference type="Proteomes" id="UP000281431"/>
    </source>
</evidence>
<evidence type="ECO:0000256" key="2">
    <source>
        <dbReference type="ARBA" id="ARBA00008829"/>
    </source>
</evidence>
<dbReference type="SUPFAM" id="SSF51556">
    <property type="entry name" value="Metallo-dependent hydrolases"/>
    <property type="match status" value="1"/>
</dbReference>
<dbReference type="GO" id="GO:0016812">
    <property type="term" value="F:hydrolase activity, acting on carbon-nitrogen (but not peptide) bonds, in cyclic amides"/>
    <property type="evidence" value="ECO:0007669"/>
    <property type="project" value="TreeGrafter"/>
</dbReference>
<dbReference type="Gene3D" id="2.30.40.10">
    <property type="entry name" value="Urease, subunit C, domain 1"/>
    <property type="match status" value="1"/>
</dbReference>
<comment type="caution">
    <text evidence="6">The sequence shown here is derived from an EMBL/GenBank/DDBJ whole genome shotgun (WGS) entry which is preliminary data.</text>
</comment>
<dbReference type="Pfam" id="PF01979">
    <property type="entry name" value="Amidohydro_1"/>
    <property type="match status" value="1"/>
</dbReference>
<dbReference type="EMBL" id="REFZ01000013">
    <property type="protein sequence ID" value="RQG98649.1"/>
    <property type="molecule type" value="Genomic_DNA"/>
</dbReference>
<dbReference type="FunFam" id="3.20.20.140:FF:000174">
    <property type="entry name" value="Dihydropyrimidinase-related protein 2"/>
    <property type="match status" value="1"/>
</dbReference>
<dbReference type="InterPro" id="IPR050378">
    <property type="entry name" value="Metallo-dep_Hydrolases_sf"/>
</dbReference>
<dbReference type="PANTHER" id="PTHR11647:SF1">
    <property type="entry name" value="COLLAPSIN RESPONSE MEDIATOR PROTEIN"/>
    <property type="match status" value="1"/>
</dbReference>
<comment type="similarity">
    <text evidence="2">Belongs to the metallo-dependent hydrolases superfamily. Hydantoinase/dihydropyrimidinase family.</text>
</comment>